<name>A0A4R6RTX4_9MICO</name>
<proteinExistence type="predicted"/>
<evidence type="ECO:0000256" key="2">
    <source>
        <dbReference type="SAM" id="Phobius"/>
    </source>
</evidence>
<gene>
    <name evidence="3" type="ORF">EDF62_3094</name>
</gene>
<feature type="compositionally biased region" description="Basic residues" evidence="1">
    <location>
        <begin position="174"/>
        <end position="194"/>
    </location>
</feature>
<reference evidence="3 4" key="1">
    <citation type="submission" date="2019-03" db="EMBL/GenBank/DDBJ databases">
        <title>Genomic analyses of the natural microbiome of Caenorhabditis elegans.</title>
        <authorList>
            <person name="Samuel B."/>
        </authorList>
    </citation>
    <scope>NUCLEOTIDE SEQUENCE [LARGE SCALE GENOMIC DNA]</scope>
    <source>
        <strain evidence="3 4">JUb18</strain>
    </source>
</reference>
<evidence type="ECO:0000313" key="3">
    <source>
        <dbReference type="EMBL" id="TDP89797.1"/>
    </source>
</evidence>
<keyword evidence="2" id="KW-1133">Transmembrane helix</keyword>
<dbReference type="AlphaFoldDB" id="A0A4R6RTX4"/>
<dbReference type="EMBL" id="SNYA01000008">
    <property type="protein sequence ID" value="TDP89797.1"/>
    <property type="molecule type" value="Genomic_DNA"/>
</dbReference>
<feature type="region of interest" description="Disordered" evidence="1">
    <location>
        <begin position="161"/>
        <end position="200"/>
    </location>
</feature>
<dbReference type="Proteomes" id="UP000295601">
    <property type="component" value="Unassembled WGS sequence"/>
</dbReference>
<feature type="transmembrane region" description="Helical" evidence="2">
    <location>
        <begin position="73"/>
        <end position="96"/>
    </location>
</feature>
<keyword evidence="2" id="KW-0472">Membrane</keyword>
<evidence type="ECO:0000256" key="1">
    <source>
        <dbReference type="SAM" id="MobiDB-lite"/>
    </source>
</evidence>
<evidence type="ECO:0000313" key="4">
    <source>
        <dbReference type="Proteomes" id="UP000295601"/>
    </source>
</evidence>
<accession>A0A4R6RTX4</accession>
<keyword evidence="4" id="KW-1185">Reference proteome</keyword>
<organism evidence="3 4">
    <name type="scientific">Leucobacter luti</name>
    <dbReference type="NCBI Taxonomy" id="340320"/>
    <lineage>
        <taxon>Bacteria</taxon>
        <taxon>Bacillati</taxon>
        <taxon>Actinomycetota</taxon>
        <taxon>Actinomycetes</taxon>
        <taxon>Micrococcales</taxon>
        <taxon>Microbacteriaceae</taxon>
        <taxon>Leucobacter</taxon>
    </lineage>
</organism>
<protein>
    <submittedName>
        <fullName evidence="3">Uncharacterized protein</fullName>
    </submittedName>
</protein>
<feature type="transmembrane region" description="Helical" evidence="2">
    <location>
        <begin position="108"/>
        <end position="128"/>
    </location>
</feature>
<keyword evidence="2" id="KW-0812">Transmembrane</keyword>
<feature type="transmembrane region" description="Helical" evidence="2">
    <location>
        <begin position="6"/>
        <end position="23"/>
    </location>
</feature>
<sequence>MEWLLVLVPALTAWVIGVGRFFASRAPIHRLSQLVAIRKELEDVPASQQLLSEAIDRCSAKIVHAERAQFSGLWMTIGMVLATTGLIVMAVASTHYDGGELSWRTSEFWWPFGGWLAMVVGMGLTVMASKVTARSSVGFESLRETELHEIDERYAHRQRYRRSRSKQNLESQRHKQRVLNKKRAKAIKGLRRNRPAGNSR</sequence>
<comment type="caution">
    <text evidence="3">The sequence shown here is derived from an EMBL/GenBank/DDBJ whole genome shotgun (WGS) entry which is preliminary data.</text>
</comment>